<dbReference type="Gene3D" id="2.70.40.10">
    <property type="match status" value="1"/>
</dbReference>
<keyword evidence="5" id="KW-0479">Metal-binding</keyword>
<dbReference type="InterPro" id="IPR008181">
    <property type="entry name" value="dUTPase"/>
</dbReference>
<dbReference type="EC" id="3.6.1.23" evidence="5"/>
<evidence type="ECO:0000313" key="7">
    <source>
        <dbReference type="EMBL" id="MBD8877694.1"/>
    </source>
</evidence>
<feature type="binding site" evidence="5">
    <location>
        <position position="81"/>
    </location>
    <ligand>
        <name>substrate</name>
    </ligand>
</feature>
<evidence type="ECO:0000256" key="4">
    <source>
        <dbReference type="ARBA" id="ARBA00047686"/>
    </source>
</evidence>
<dbReference type="PANTHER" id="PTHR11241:SF0">
    <property type="entry name" value="DEOXYURIDINE 5'-TRIPHOSPHATE NUCLEOTIDOHYDROLASE"/>
    <property type="match status" value="1"/>
</dbReference>
<dbReference type="SUPFAM" id="SSF51283">
    <property type="entry name" value="dUTPase-like"/>
    <property type="match status" value="1"/>
</dbReference>
<evidence type="ECO:0000256" key="3">
    <source>
        <dbReference type="ARBA" id="ARBA00023080"/>
    </source>
</evidence>
<dbReference type="InterPro" id="IPR036157">
    <property type="entry name" value="dUTPase-like_sf"/>
</dbReference>
<dbReference type="HAMAP" id="MF_00116">
    <property type="entry name" value="dUTPase_bact"/>
    <property type="match status" value="1"/>
</dbReference>
<comment type="function">
    <text evidence="5">This enzyme is involved in nucleotide metabolism: it produces dUMP, the immediate precursor of thymidine nucleotides and it decreases the intracellular concentration of dUTP so that uracil cannot be incorporated into DNA.</text>
</comment>
<keyword evidence="5" id="KW-0460">Magnesium</keyword>
<organism evidence="7 8">
    <name type="scientific">Roseibium polysiphoniae</name>
    <dbReference type="NCBI Taxonomy" id="2571221"/>
    <lineage>
        <taxon>Bacteria</taxon>
        <taxon>Pseudomonadati</taxon>
        <taxon>Pseudomonadota</taxon>
        <taxon>Alphaproteobacteria</taxon>
        <taxon>Hyphomicrobiales</taxon>
        <taxon>Stappiaceae</taxon>
        <taxon>Roseibium</taxon>
    </lineage>
</organism>
<name>A0ABR9CCS0_9HYPH</name>
<comment type="caution">
    <text evidence="5">Lacks conserved residue(s) required for the propagation of feature annotation.</text>
</comment>
<dbReference type="InterPro" id="IPR033704">
    <property type="entry name" value="dUTPase_trimeric"/>
</dbReference>
<dbReference type="InterPro" id="IPR029054">
    <property type="entry name" value="dUTPase-like"/>
</dbReference>
<dbReference type="PANTHER" id="PTHR11241">
    <property type="entry name" value="DEOXYURIDINE 5'-TRIPHOSPHATE NUCLEOTIDOHYDROLASE"/>
    <property type="match status" value="1"/>
</dbReference>
<evidence type="ECO:0000256" key="1">
    <source>
        <dbReference type="ARBA" id="ARBA00006581"/>
    </source>
</evidence>
<keyword evidence="3 5" id="KW-0546">Nucleotide metabolism</keyword>
<evidence type="ECO:0000256" key="2">
    <source>
        <dbReference type="ARBA" id="ARBA00022801"/>
    </source>
</evidence>
<protein>
    <recommendedName>
        <fullName evidence="5">Deoxyuridine 5'-triphosphate nucleotidohydrolase</fullName>
        <shortName evidence="5">dUTPase</shortName>
        <ecNumber evidence="5">3.6.1.23</ecNumber>
    </recommendedName>
    <alternativeName>
        <fullName evidence="5">dUTP pyrophosphatase</fullName>
    </alternativeName>
</protein>
<evidence type="ECO:0000313" key="8">
    <source>
        <dbReference type="Proteomes" id="UP000615687"/>
    </source>
</evidence>
<keyword evidence="8" id="KW-1185">Reference proteome</keyword>
<dbReference type="CDD" id="cd07557">
    <property type="entry name" value="trimeric_dUTPase"/>
    <property type="match status" value="1"/>
</dbReference>
<comment type="catalytic activity">
    <reaction evidence="4 5">
        <text>dUTP + H2O = dUMP + diphosphate + H(+)</text>
        <dbReference type="Rhea" id="RHEA:10248"/>
        <dbReference type="ChEBI" id="CHEBI:15377"/>
        <dbReference type="ChEBI" id="CHEBI:15378"/>
        <dbReference type="ChEBI" id="CHEBI:33019"/>
        <dbReference type="ChEBI" id="CHEBI:61555"/>
        <dbReference type="ChEBI" id="CHEBI:246422"/>
        <dbReference type="EC" id="3.6.1.23"/>
    </reaction>
</comment>
<proteinExistence type="inferred from homology"/>
<dbReference type="GO" id="GO:0004170">
    <property type="term" value="F:dUTP diphosphatase activity"/>
    <property type="evidence" value="ECO:0007669"/>
    <property type="project" value="UniProtKB-EC"/>
</dbReference>
<comment type="caution">
    <text evidence="7">The sequence shown here is derived from an EMBL/GenBank/DDBJ whole genome shotgun (WGS) entry which is preliminary data.</text>
</comment>
<feature type="binding site" evidence="5">
    <location>
        <begin position="85"/>
        <end position="87"/>
    </location>
    <ligand>
        <name>substrate</name>
    </ligand>
</feature>
<feature type="binding site" evidence="5">
    <location>
        <begin position="68"/>
        <end position="70"/>
    </location>
    <ligand>
        <name>substrate</name>
    </ligand>
</feature>
<keyword evidence="2 5" id="KW-0378">Hydrolase</keyword>
<dbReference type="Proteomes" id="UP000615687">
    <property type="component" value="Unassembled WGS sequence"/>
</dbReference>
<comment type="pathway">
    <text evidence="5">Pyrimidine metabolism; dUMP biosynthesis; dUMP from dCTP (dUTP route): step 2/2.</text>
</comment>
<comment type="cofactor">
    <cofactor evidence="5">
        <name>Mg(2+)</name>
        <dbReference type="ChEBI" id="CHEBI:18420"/>
    </cofactor>
</comment>
<sequence length="150" mass="15535">MTVRLELKRLPHGADLPLPAYQSDLAAGLDLLAAVDEPLVLSPGKRALVPTGLAMALPAGFEGQVRPRSGLAVKNGVTVLNTPGTVDADYRGEVKIILVNLGDEPFTVERGARIAQLVVAPVLQADLIEVETLSETKRGAGGFGSTGTGS</sequence>
<dbReference type="Pfam" id="PF00692">
    <property type="entry name" value="dUTPase"/>
    <property type="match status" value="1"/>
</dbReference>
<reference evidence="7 8" key="1">
    <citation type="submission" date="2020-09" db="EMBL/GenBank/DDBJ databases">
        <title>The genome sequence of type strain Labrenzia polysiphoniae KACC 19711.</title>
        <authorList>
            <person name="Liu Y."/>
        </authorList>
    </citation>
    <scope>NUCLEOTIDE SEQUENCE [LARGE SCALE GENOMIC DNA]</scope>
    <source>
        <strain evidence="7 8">KACC 19711</strain>
    </source>
</reference>
<comment type="similarity">
    <text evidence="1 5">Belongs to the dUTPase family.</text>
</comment>
<evidence type="ECO:0000259" key="6">
    <source>
        <dbReference type="Pfam" id="PF00692"/>
    </source>
</evidence>
<dbReference type="NCBIfam" id="TIGR00576">
    <property type="entry name" value="dut"/>
    <property type="match status" value="1"/>
</dbReference>
<dbReference type="NCBIfam" id="NF001862">
    <property type="entry name" value="PRK00601.1"/>
    <property type="match status" value="1"/>
</dbReference>
<accession>A0ABR9CCS0</accession>
<dbReference type="RefSeq" id="WP_192110129.1">
    <property type="nucleotide sequence ID" value="NZ_JACYXJ010000005.1"/>
</dbReference>
<dbReference type="EMBL" id="JACYXJ010000005">
    <property type="protein sequence ID" value="MBD8877694.1"/>
    <property type="molecule type" value="Genomic_DNA"/>
</dbReference>
<evidence type="ECO:0000256" key="5">
    <source>
        <dbReference type="HAMAP-Rule" id="MF_00116"/>
    </source>
</evidence>
<feature type="domain" description="dUTPase-like" evidence="6">
    <location>
        <begin position="17"/>
        <end position="147"/>
    </location>
</feature>
<gene>
    <name evidence="5 7" type="primary">dut</name>
    <name evidence="7" type="ORF">IG617_15455</name>
</gene>